<evidence type="ECO:0000313" key="2">
    <source>
        <dbReference type="Proteomes" id="UP000058074"/>
    </source>
</evidence>
<reference evidence="1 2" key="1">
    <citation type="journal article" date="2015" name="Genome Announc.">
        <title>Complete Genome Sequence of Polypropylene Glycol- and Polyethylene Glycol-Degrading Sphingopyxis macrogoltabida Strain EY-1.</title>
        <authorList>
            <person name="Ohtsubo Y."/>
            <person name="Nagata Y."/>
            <person name="Numata M."/>
            <person name="Tsuchikane K."/>
            <person name="Hosoyama A."/>
            <person name="Yamazoe A."/>
            <person name="Tsuda M."/>
            <person name="Fujita N."/>
            <person name="Kawai F."/>
        </authorList>
    </citation>
    <scope>NUCLEOTIDE SEQUENCE [LARGE SCALE GENOMIC DNA]</scope>
    <source>
        <strain evidence="1 2">EY-1</strain>
    </source>
</reference>
<sequence length="142" mass="15960">MQNSTLIRQLTQQPLVRDLSVEAAQAVLALRYCILCRRSERDPMPELERRWGNILAARRYRLVVEAIGHVWPEPFAVAPPCCPRVSFDEALLAAMVGASSRGDRVHFDWLTAEMLGSDAREMLFVALENFIRARAPGRVGGL</sequence>
<dbReference type="AlphaFoldDB" id="A0A0N9V4T1"/>
<protein>
    <submittedName>
        <fullName evidence="1">Addiction module antidote protein</fullName>
    </submittedName>
</protein>
<dbReference type="PATRIC" id="fig|33050.5.peg.112"/>
<gene>
    <name evidence="1" type="ORF">AN936_00560</name>
</gene>
<proteinExistence type="predicted"/>
<evidence type="ECO:0000313" key="1">
    <source>
        <dbReference type="EMBL" id="ALH78916.1"/>
    </source>
</evidence>
<name>A0A0N9V4T1_SPHMC</name>
<dbReference type="RefSeq" id="WP_054586437.1">
    <property type="nucleotide sequence ID" value="NZ_CP012700.1"/>
</dbReference>
<dbReference type="KEGG" id="smag:AN936_00560"/>
<dbReference type="OrthoDB" id="7410293at2"/>
<dbReference type="EMBL" id="CP012700">
    <property type="protein sequence ID" value="ALH78916.1"/>
    <property type="molecule type" value="Genomic_DNA"/>
</dbReference>
<dbReference type="Proteomes" id="UP000058074">
    <property type="component" value="Chromosome"/>
</dbReference>
<accession>A0A0N9V4T1</accession>
<organism evidence="1 2">
    <name type="scientific">Sphingopyxis macrogoltabida</name>
    <name type="common">Sphingomonas macrogoltabidus</name>
    <dbReference type="NCBI Taxonomy" id="33050"/>
    <lineage>
        <taxon>Bacteria</taxon>
        <taxon>Pseudomonadati</taxon>
        <taxon>Pseudomonadota</taxon>
        <taxon>Alphaproteobacteria</taxon>
        <taxon>Sphingomonadales</taxon>
        <taxon>Sphingomonadaceae</taxon>
        <taxon>Sphingopyxis</taxon>
    </lineage>
</organism>